<dbReference type="Proteomes" id="UP000030641">
    <property type="component" value="Unassembled WGS sequence"/>
</dbReference>
<feature type="region of interest" description="Disordered" evidence="2">
    <location>
        <begin position="1"/>
        <end position="23"/>
    </location>
</feature>
<evidence type="ECO:0000259" key="3">
    <source>
        <dbReference type="Pfam" id="PF00350"/>
    </source>
</evidence>
<dbReference type="InParanoid" id="A0A074YSV2"/>
<dbReference type="STRING" id="1043005.A0A074YSV2"/>
<dbReference type="SUPFAM" id="SSF52540">
    <property type="entry name" value="P-loop containing nucleoside triphosphate hydrolases"/>
    <property type="match status" value="2"/>
</dbReference>
<evidence type="ECO:0000313" key="4">
    <source>
        <dbReference type="EMBL" id="KEQ99219.1"/>
    </source>
</evidence>
<dbReference type="GeneID" id="25363247"/>
<evidence type="ECO:0000256" key="1">
    <source>
        <dbReference type="SAM" id="Coils"/>
    </source>
</evidence>
<dbReference type="AlphaFoldDB" id="A0A074YSV2"/>
<dbReference type="OrthoDB" id="5427350at2759"/>
<reference evidence="4 5" key="1">
    <citation type="journal article" date="2014" name="BMC Genomics">
        <title>Genome sequencing of four Aureobasidium pullulans varieties: biotechnological potential, stress tolerance, and description of new species.</title>
        <authorList>
            <person name="Gostin Ar C."/>
            <person name="Ohm R.A."/>
            <person name="Kogej T."/>
            <person name="Sonjak S."/>
            <person name="Turk M."/>
            <person name="Zajc J."/>
            <person name="Zalar P."/>
            <person name="Grube M."/>
            <person name="Sun H."/>
            <person name="Han J."/>
            <person name="Sharma A."/>
            <person name="Chiniquy J."/>
            <person name="Ngan C.Y."/>
            <person name="Lipzen A."/>
            <person name="Barry K."/>
            <person name="Grigoriev I.V."/>
            <person name="Gunde-Cimerman N."/>
        </authorList>
    </citation>
    <scope>NUCLEOTIDE SEQUENCE [LARGE SCALE GENOMIC DNA]</scope>
    <source>
        <strain evidence="4 5">EXF-2481</strain>
    </source>
</reference>
<gene>
    <name evidence="4" type="ORF">AUEXF2481DRAFT_26439</name>
</gene>
<proteinExistence type="predicted"/>
<keyword evidence="5" id="KW-1185">Reference proteome</keyword>
<organism evidence="4 5">
    <name type="scientific">Aureobasidium subglaciale (strain EXF-2481)</name>
    <name type="common">Aureobasidium pullulans var. subglaciale</name>
    <dbReference type="NCBI Taxonomy" id="1043005"/>
    <lineage>
        <taxon>Eukaryota</taxon>
        <taxon>Fungi</taxon>
        <taxon>Dikarya</taxon>
        <taxon>Ascomycota</taxon>
        <taxon>Pezizomycotina</taxon>
        <taxon>Dothideomycetes</taxon>
        <taxon>Dothideomycetidae</taxon>
        <taxon>Dothideales</taxon>
        <taxon>Saccotheciaceae</taxon>
        <taxon>Aureobasidium</taxon>
    </lineage>
</organism>
<dbReference type="RefSeq" id="XP_013347381.1">
    <property type="nucleotide sequence ID" value="XM_013491927.1"/>
</dbReference>
<protein>
    <recommendedName>
        <fullName evidence="3">Dynamin N-terminal domain-containing protein</fullName>
    </recommendedName>
</protein>
<dbReference type="PANTHER" id="PTHR36681">
    <property type="entry name" value="NUCLEAR GTPASE, GERMINAL CENTER-ASSOCIATED, TANDEM DUPLICATE 3"/>
    <property type="match status" value="1"/>
</dbReference>
<dbReference type="Pfam" id="PF00350">
    <property type="entry name" value="Dynamin_N"/>
    <property type="match status" value="1"/>
</dbReference>
<dbReference type="EMBL" id="KL584751">
    <property type="protein sequence ID" value="KEQ99219.1"/>
    <property type="molecule type" value="Genomic_DNA"/>
</dbReference>
<dbReference type="PANTHER" id="PTHR36681:SF3">
    <property type="entry name" value="NUCLEAR GTPASE, GERMINAL CENTER-ASSOCIATED, TANDEM DUPLICATE 3"/>
    <property type="match status" value="1"/>
</dbReference>
<feature type="domain" description="Dynamin N-terminal" evidence="3">
    <location>
        <begin position="81"/>
        <end position="338"/>
    </location>
</feature>
<feature type="coiled-coil region" evidence="1">
    <location>
        <begin position="364"/>
        <end position="410"/>
    </location>
</feature>
<dbReference type="InterPro" id="IPR045063">
    <property type="entry name" value="Dynamin_N"/>
</dbReference>
<dbReference type="InterPro" id="IPR027417">
    <property type="entry name" value="P-loop_NTPase"/>
</dbReference>
<sequence length="666" mass="75852">MEIKTASMSSITDKNTFDDTSKPSSACRYCYNSALDLAGQISTDLKLVFQESSYVDSHVETLVRHVNSIIDARPSNEVRFAFIGHMGCGKSSLINALLGIFDIARKDSRSGHSCTWMIQEFRRCFPEQKAPFRAEIEFYDELELEKLFSLMVHELQNEIISARSTNREQQEDDDAEQVTQRGYAHIPTFRALFHDKPEFSSEDSTKAFASQTGSETDRSIVRRMTSWAAELISQAEQTFESTTPSDLLQQLRKYTHGPVVQDEDEHIFWPLVKKVAFGLTGCALLDDGVVLVDMPGSHDINPIQELASRRALRECNYYVTAATISRALSDDTLNDYLDEGSRRKQVVAILTKSDDVDVSPSPRQVELIAELLDLKERRLRAERENRAKQKAALVLQEEEVEEQLRTVEAKGSKASAIMDRNVTVTRDLRESYKTLTGDERPLDVFAVSSKTSEQHQRGYVRDLELTEEQSGVPALQNYLIQTTVERRFNDAVYLYETLKQHIVSFREISDGQVQQFLDSMKKKEQHWIERASTSCDAWEEKYDTTQYWSLAKENGVKKCTKKFRATDCNKDLAFIVKRSMTTETEGLINFAEGQRTYVNTLLEAPLTDMENAIRRDKENYPMLPESLVEQFKLHKKGIAVPLSKCFARSLIPKARIGRGGLSLVVQ</sequence>
<dbReference type="HOGENOM" id="CLU_010389_1_0_1"/>
<keyword evidence="1" id="KW-0175">Coiled coil</keyword>
<name>A0A074YSV2_AURSE</name>
<accession>A0A074YSV2</accession>
<dbReference type="OMA" id="TIIRCTT"/>
<evidence type="ECO:0000256" key="2">
    <source>
        <dbReference type="SAM" id="MobiDB-lite"/>
    </source>
</evidence>
<evidence type="ECO:0000313" key="5">
    <source>
        <dbReference type="Proteomes" id="UP000030641"/>
    </source>
</evidence>
<dbReference type="Gene3D" id="3.40.50.300">
    <property type="entry name" value="P-loop containing nucleotide triphosphate hydrolases"/>
    <property type="match status" value="1"/>
</dbReference>
<feature type="compositionally biased region" description="Polar residues" evidence="2">
    <location>
        <begin position="1"/>
        <end position="14"/>
    </location>
</feature>